<dbReference type="Gene3D" id="1.10.1040.10">
    <property type="entry name" value="N-(1-d-carboxylethyl)-l-norvaline Dehydrogenase, domain 2"/>
    <property type="match status" value="1"/>
</dbReference>
<reference evidence="3 4" key="1">
    <citation type="journal article" date="2019" name="Int. J. Syst. Evol. Microbiol.">
        <title>The Global Catalogue of Microorganisms (GCM) 10K type strain sequencing project: providing services to taxonomists for standard genome sequencing and annotation.</title>
        <authorList>
            <consortium name="The Broad Institute Genomics Platform"/>
            <consortium name="The Broad Institute Genome Sequencing Center for Infectious Disease"/>
            <person name="Wu L."/>
            <person name="Ma J."/>
        </authorList>
    </citation>
    <scope>NUCLEOTIDE SEQUENCE [LARGE SCALE GENOMIC DNA]</scope>
    <source>
        <strain evidence="3 4">JCM 6923</strain>
    </source>
</reference>
<dbReference type="RefSeq" id="WP_346079255.1">
    <property type="nucleotide sequence ID" value="NZ_BAAATL010000007.1"/>
</dbReference>
<evidence type="ECO:0000313" key="3">
    <source>
        <dbReference type="EMBL" id="GAA2474634.1"/>
    </source>
</evidence>
<accession>A0ABN3L1U6</accession>
<dbReference type="InterPro" id="IPR013328">
    <property type="entry name" value="6PGD_dom2"/>
</dbReference>
<keyword evidence="4" id="KW-1185">Reference proteome</keyword>
<dbReference type="EMBL" id="BAAATL010000007">
    <property type="protein sequence ID" value="GAA2474634.1"/>
    <property type="molecule type" value="Genomic_DNA"/>
</dbReference>
<dbReference type="Pfam" id="PF09130">
    <property type="entry name" value="DUF1932"/>
    <property type="match status" value="1"/>
</dbReference>
<dbReference type="Pfam" id="PF03446">
    <property type="entry name" value="NAD_binding_2"/>
    <property type="match status" value="1"/>
</dbReference>
<dbReference type="Gene3D" id="3.40.50.720">
    <property type="entry name" value="NAD(P)-binding Rossmann-like Domain"/>
    <property type="match status" value="1"/>
</dbReference>
<dbReference type="InterPro" id="IPR006115">
    <property type="entry name" value="6PGDH_NADP-bd"/>
</dbReference>
<dbReference type="InterPro" id="IPR051265">
    <property type="entry name" value="HIBADH-related_NP60_sf"/>
</dbReference>
<evidence type="ECO:0000259" key="1">
    <source>
        <dbReference type="Pfam" id="PF03446"/>
    </source>
</evidence>
<evidence type="ECO:0000259" key="2">
    <source>
        <dbReference type="Pfam" id="PF09130"/>
    </source>
</evidence>
<dbReference type="InterPro" id="IPR036291">
    <property type="entry name" value="NAD(P)-bd_dom_sf"/>
</dbReference>
<dbReference type="Proteomes" id="UP001501721">
    <property type="component" value="Unassembled WGS sequence"/>
</dbReference>
<evidence type="ECO:0000313" key="4">
    <source>
        <dbReference type="Proteomes" id="UP001501721"/>
    </source>
</evidence>
<dbReference type="PANTHER" id="PTHR43580">
    <property type="entry name" value="OXIDOREDUCTASE GLYR1-RELATED"/>
    <property type="match status" value="1"/>
</dbReference>
<sequence>MTVVGVLHPGSMGAAVAAQARFSGAEVLWCPTERGPASRDRAAKYGLATAGSLGELVERADIILSICPPAHAENVAVEVSAHLFTGIYVDANAVAPATMARIYATMSGTKATVVDGSIIGSPPSASKSTRLYLSGPEEALPPVTALFDGTAVQAHTLAGGIGRASALKLSYSSYQKASRVLAAVSYALARDYGVEGELLDIAEGRSTSYLAETAYIPKVAARSWRWGPEMREVASALREAGLPPDLAEASADVMSRWDVVKDSSVGAPQALGYLHEAQSDDVPT</sequence>
<gene>
    <name evidence="3" type="ORF">GCM10010422_17350</name>
</gene>
<feature type="domain" description="6-phosphogluconate dehydrogenase NADP-binding" evidence="1">
    <location>
        <begin position="5"/>
        <end position="151"/>
    </location>
</feature>
<dbReference type="PANTHER" id="PTHR43580:SF2">
    <property type="entry name" value="CYTOKINE-LIKE NUCLEAR FACTOR N-PAC"/>
    <property type="match status" value="1"/>
</dbReference>
<dbReference type="InterPro" id="IPR015814">
    <property type="entry name" value="Pgluconate_DH_NAD-bd_C"/>
</dbReference>
<feature type="domain" description="Phosphogluconate dehydrogenase NAD-binding putative C-terminal" evidence="2">
    <location>
        <begin position="189"/>
        <end position="257"/>
    </location>
</feature>
<comment type="caution">
    <text evidence="3">The sequence shown here is derived from an EMBL/GenBank/DDBJ whole genome shotgun (WGS) entry which is preliminary data.</text>
</comment>
<organism evidence="3 4">
    <name type="scientific">Streptomyces graminearus</name>
    <dbReference type="NCBI Taxonomy" id="284030"/>
    <lineage>
        <taxon>Bacteria</taxon>
        <taxon>Bacillati</taxon>
        <taxon>Actinomycetota</taxon>
        <taxon>Actinomycetes</taxon>
        <taxon>Kitasatosporales</taxon>
        <taxon>Streptomycetaceae</taxon>
        <taxon>Streptomyces</taxon>
    </lineage>
</organism>
<proteinExistence type="predicted"/>
<dbReference type="InterPro" id="IPR008927">
    <property type="entry name" value="6-PGluconate_DH-like_C_sf"/>
</dbReference>
<protein>
    <submittedName>
        <fullName evidence="3">NAD(P)-dependent oxidoreductase</fullName>
    </submittedName>
</protein>
<dbReference type="SUPFAM" id="SSF48179">
    <property type="entry name" value="6-phosphogluconate dehydrogenase C-terminal domain-like"/>
    <property type="match status" value="1"/>
</dbReference>
<dbReference type="SUPFAM" id="SSF51735">
    <property type="entry name" value="NAD(P)-binding Rossmann-fold domains"/>
    <property type="match status" value="1"/>
</dbReference>
<name>A0ABN3L1U6_9ACTN</name>